<keyword evidence="1" id="KW-1185">Reference proteome</keyword>
<protein>
    <submittedName>
        <fullName evidence="2">Ovule protein</fullName>
    </submittedName>
</protein>
<dbReference type="WBParaSite" id="L893_g17247.t1">
    <property type="protein sequence ID" value="L893_g17247.t1"/>
    <property type="gene ID" value="L893_g17247"/>
</dbReference>
<proteinExistence type="predicted"/>
<dbReference type="Proteomes" id="UP000095287">
    <property type="component" value="Unplaced"/>
</dbReference>
<organism evidence="1 2">
    <name type="scientific">Steinernema glaseri</name>
    <dbReference type="NCBI Taxonomy" id="37863"/>
    <lineage>
        <taxon>Eukaryota</taxon>
        <taxon>Metazoa</taxon>
        <taxon>Ecdysozoa</taxon>
        <taxon>Nematoda</taxon>
        <taxon>Chromadorea</taxon>
        <taxon>Rhabditida</taxon>
        <taxon>Tylenchina</taxon>
        <taxon>Panagrolaimomorpha</taxon>
        <taxon>Strongyloidoidea</taxon>
        <taxon>Steinernematidae</taxon>
        <taxon>Steinernema</taxon>
    </lineage>
</organism>
<reference evidence="2" key="1">
    <citation type="submission" date="2016-11" db="UniProtKB">
        <authorList>
            <consortium name="WormBaseParasite"/>
        </authorList>
    </citation>
    <scope>IDENTIFICATION</scope>
</reference>
<sequence>MILLIQSEGPFPLPLGPHAAMDVISDIARISSGIRDLPKGKNFKQSCLLTSNHKEEYYLFITFCRYLCG</sequence>
<evidence type="ECO:0000313" key="1">
    <source>
        <dbReference type="Proteomes" id="UP000095287"/>
    </source>
</evidence>
<evidence type="ECO:0000313" key="2">
    <source>
        <dbReference type="WBParaSite" id="L893_g17247.t1"/>
    </source>
</evidence>
<name>A0A1I7YKK3_9BILA</name>
<accession>A0A1I7YKK3</accession>
<dbReference type="AlphaFoldDB" id="A0A1I7YKK3"/>